<reference evidence="2" key="1">
    <citation type="journal article" date="2019" name="Int. J. Syst. Evol. Microbiol.">
        <title>The Global Catalogue of Microorganisms (GCM) 10K type strain sequencing project: providing services to taxonomists for standard genome sequencing and annotation.</title>
        <authorList>
            <consortium name="The Broad Institute Genomics Platform"/>
            <consortium name="The Broad Institute Genome Sequencing Center for Infectious Disease"/>
            <person name="Wu L."/>
            <person name="Ma J."/>
        </authorList>
    </citation>
    <scope>NUCLEOTIDE SEQUENCE [LARGE SCALE GENOMIC DNA]</scope>
    <source>
        <strain evidence="2">JCM 18532</strain>
    </source>
</reference>
<evidence type="ECO:0000313" key="2">
    <source>
        <dbReference type="Proteomes" id="UP001499882"/>
    </source>
</evidence>
<dbReference type="EMBL" id="BAABKN010000019">
    <property type="protein sequence ID" value="GAA4743505.1"/>
    <property type="molecule type" value="Genomic_DNA"/>
</dbReference>
<proteinExistence type="predicted"/>
<organism evidence="1 2">
    <name type="scientific">Nocardioides endophyticus</name>
    <dbReference type="NCBI Taxonomy" id="1353775"/>
    <lineage>
        <taxon>Bacteria</taxon>
        <taxon>Bacillati</taxon>
        <taxon>Actinomycetota</taxon>
        <taxon>Actinomycetes</taxon>
        <taxon>Propionibacteriales</taxon>
        <taxon>Nocardioidaceae</taxon>
        <taxon>Nocardioides</taxon>
    </lineage>
</organism>
<keyword evidence="2" id="KW-1185">Reference proteome</keyword>
<evidence type="ECO:0000313" key="1">
    <source>
        <dbReference type="EMBL" id="GAA4743505.1"/>
    </source>
</evidence>
<dbReference type="RefSeq" id="WP_345527651.1">
    <property type="nucleotide sequence ID" value="NZ_BAABKN010000019.1"/>
</dbReference>
<gene>
    <name evidence="1" type="ORF">GCM10023350_30270</name>
</gene>
<comment type="caution">
    <text evidence="1">The sequence shown here is derived from an EMBL/GenBank/DDBJ whole genome shotgun (WGS) entry which is preliminary data.</text>
</comment>
<dbReference type="Proteomes" id="UP001499882">
    <property type="component" value="Unassembled WGS sequence"/>
</dbReference>
<name>A0ABP8Z153_9ACTN</name>
<accession>A0ABP8Z153</accession>
<sequence length="110" mass="11515">MQIDHVTALAQQAADLLPAPPRDGDVDSYLSWRELVWSTAARLGEIAGPGLAPSTVGASTTPGAKVTAQELLELAGIAGPGRTAERLAEHRPAHDCGARRVRRTVGTRLA</sequence>
<protein>
    <recommendedName>
        <fullName evidence="3">DUF222 domain-containing protein</fullName>
    </recommendedName>
</protein>
<evidence type="ECO:0008006" key="3">
    <source>
        <dbReference type="Google" id="ProtNLM"/>
    </source>
</evidence>